<evidence type="ECO:0000313" key="1">
    <source>
        <dbReference type="EMBL" id="CDW33375.1"/>
    </source>
</evidence>
<proteinExistence type="predicted"/>
<name>A0A0K2U5S4_LEPSM</name>
<sequence>MLEMNIVYTSFYFFCSSNTSLLSHFMYCANPSVIISRSFLGENKEDFYRVHNEDTYPFNVVIKRSL</sequence>
<accession>A0A0K2U5S4</accession>
<organism evidence="1">
    <name type="scientific">Lepeophtheirus salmonis</name>
    <name type="common">Salmon louse</name>
    <name type="synonym">Caligus salmonis</name>
    <dbReference type="NCBI Taxonomy" id="72036"/>
    <lineage>
        <taxon>Eukaryota</taxon>
        <taxon>Metazoa</taxon>
        <taxon>Ecdysozoa</taxon>
        <taxon>Arthropoda</taxon>
        <taxon>Crustacea</taxon>
        <taxon>Multicrustacea</taxon>
        <taxon>Hexanauplia</taxon>
        <taxon>Copepoda</taxon>
        <taxon>Siphonostomatoida</taxon>
        <taxon>Caligidae</taxon>
        <taxon>Lepeophtheirus</taxon>
    </lineage>
</organism>
<dbReference type="AlphaFoldDB" id="A0A0K2U5S4"/>
<reference evidence="1" key="1">
    <citation type="submission" date="2014-05" db="EMBL/GenBank/DDBJ databases">
        <authorList>
            <person name="Chronopoulou M."/>
        </authorList>
    </citation>
    <scope>NUCLEOTIDE SEQUENCE</scope>
    <source>
        <tissue evidence="1">Whole organism</tissue>
    </source>
</reference>
<dbReference type="EMBL" id="HACA01016014">
    <property type="protein sequence ID" value="CDW33375.1"/>
    <property type="molecule type" value="Transcribed_RNA"/>
</dbReference>
<protein>
    <submittedName>
        <fullName evidence="1">Uncharacterized protein</fullName>
    </submittedName>
</protein>